<evidence type="ECO:0000256" key="1">
    <source>
        <dbReference type="SAM" id="MobiDB-lite"/>
    </source>
</evidence>
<keyword evidence="3" id="KW-1185">Reference proteome</keyword>
<sequence length="351" mass="38190">MCPPVSVRQGREGMSCLYASWLYQIQHGDELSVCFACFKVAFLDLKDMLESEDWEDEDWDPETAELLEAGPEQEGSPGQPGQGGAEPWGPGALASAPAGSEEVGLDPLFVPTELGPQNAVPLGLGPEDADWTQALPWRFEGLPPCSHWPRPPSPWQNFLGADLPPGEPMVLELGTSRPVEPEEPEAAEAWLLGLQVVSMVGCQDAVYLRRMVPGWALQTPGQRWKLLLEPGEVWVVRLQNPSQQQDLHRWELSVLERAGPGAELVPADCALQKRGFTIVSYSPCSQREAEEGASKPGSRLGGTSVDSLSATALHFKWSLLEIHLNFKQSAAKVLAQGPRAGTPGSLHRALR</sequence>
<feature type="compositionally biased region" description="Low complexity" evidence="1">
    <location>
        <begin position="87"/>
        <end position="100"/>
    </location>
</feature>
<protein>
    <recommendedName>
        <fullName evidence="4">Testis-expressed protein 19.2</fullName>
    </recommendedName>
</protein>
<dbReference type="GO" id="GO:0008584">
    <property type="term" value="P:male gonad development"/>
    <property type="evidence" value="ECO:0007669"/>
    <property type="project" value="TreeGrafter"/>
</dbReference>
<dbReference type="GO" id="GO:0007283">
    <property type="term" value="P:spermatogenesis"/>
    <property type="evidence" value="ECO:0007669"/>
    <property type="project" value="TreeGrafter"/>
</dbReference>
<feature type="region of interest" description="Disordered" evidence="1">
    <location>
        <begin position="70"/>
        <end position="111"/>
    </location>
</feature>
<organism evidence="2 3">
    <name type="scientific">Marmota marmota marmota</name>
    <name type="common">Alpine marmot</name>
    <dbReference type="NCBI Taxonomy" id="9994"/>
    <lineage>
        <taxon>Eukaryota</taxon>
        <taxon>Metazoa</taxon>
        <taxon>Chordata</taxon>
        <taxon>Craniata</taxon>
        <taxon>Vertebrata</taxon>
        <taxon>Euteleostomi</taxon>
        <taxon>Mammalia</taxon>
        <taxon>Eutheria</taxon>
        <taxon>Euarchontoglires</taxon>
        <taxon>Glires</taxon>
        <taxon>Rodentia</taxon>
        <taxon>Sciuromorpha</taxon>
        <taxon>Sciuridae</taxon>
        <taxon>Xerinae</taxon>
        <taxon>Marmotini</taxon>
        <taxon>Marmota</taxon>
    </lineage>
</organism>
<dbReference type="PANTHER" id="PTHR31387:SF0">
    <property type="entry name" value="TESTIS-EXPRESSED PROTEIN 19"/>
    <property type="match status" value="1"/>
</dbReference>
<evidence type="ECO:0008006" key="4">
    <source>
        <dbReference type="Google" id="ProtNLM"/>
    </source>
</evidence>
<reference evidence="2" key="1">
    <citation type="submission" date="2025-08" db="UniProtKB">
        <authorList>
            <consortium name="Ensembl"/>
        </authorList>
    </citation>
    <scope>IDENTIFICATION</scope>
</reference>
<accession>A0A8C5YSY7</accession>
<dbReference type="InterPro" id="IPR029093">
    <property type="entry name" value="TEX19"/>
</dbReference>
<proteinExistence type="predicted"/>
<dbReference type="GO" id="GO:0005737">
    <property type="term" value="C:cytoplasm"/>
    <property type="evidence" value="ECO:0007669"/>
    <property type="project" value="TreeGrafter"/>
</dbReference>
<dbReference type="PANTHER" id="PTHR31387">
    <property type="entry name" value="TESTIS-EXPRESSED PROTEIN 19"/>
    <property type="match status" value="1"/>
</dbReference>
<dbReference type="GO" id="GO:0001890">
    <property type="term" value="P:placenta development"/>
    <property type="evidence" value="ECO:0007669"/>
    <property type="project" value="TreeGrafter"/>
</dbReference>
<dbReference type="GeneTree" id="ENSGT00390000014279"/>
<evidence type="ECO:0000313" key="3">
    <source>
        <dbReference type="Proteomes" id="UP000694407"/>
    </source>
</evidence>
<dbReference type="Ensembl" id="ENSMMMT00000003914.1">
    <property type="protein sequence ID" value="ENSMMMP00000003452.1"/>
    <property type="gene ID" value="ENSMMMG00000003173.1"/>
</dbReference>
<reference evidence="2" key="2">
    <citation type="submission" date="2025-09" db="UniProtKB">
        <authorList>
            <consortium name="Ensembl"/>
        </authorList>
    </citation>
    <scope>IDENTIFICATION</scope>
</reference>
<dbReference type="Pfam" id="PF15553">
    <property type="entry name" value="TEX19"/>
    <property type="match status" value="1"/>
</dbReference>
<dbReference type="GO" id="GO:0005634">
    <property type="term" value="C:nucleus"/>
    <property type="evidence" value="ECO:0007669"/>
    <property type="project" value="TreeGrafter"/>
</dbReference>
<evidence type="ECO:0000313" key="2">
    <source>
        <dbReference type="Ensembl" id="ENSMMMP00000003452.1"/>
    </source>
</evidence>
<dbReference type="AlphaFoldDB" id="A0A8C5YSY7"/>
<name>A0A8C5YSY7_MARMA</name>
<dbReference type="Proteomes" id="UP000694407">
    <property type="component" value="Unplaced"/>
</dbReference>